<feature type="domain" description="Clp1 P-loop" evidence="6">
    <location>
        <begin position="240"/>
        <end position="371"/>
    </location>
</feature>
<evidence type="ECO:0000313" key="7">
    <source>
        <dbReference type="EMBL" id="EAN31815.1"/>
    </source>
</evidence>
<keyword evidence="8" id="KW-1185">Reference proteome</keyword>
<dbReference type="eggNOG" id="KOG2750">
    <property type="taxonomic scope" value="Eukaryota"/>
</dbReference>
<dbReference type="InterPro" id="IPR045116">
    <property type="entry name" value="Clp1/Grc3"/>
</dbReference>
<dbReference type="InterPro" id="IPR027417">
    <property type="entry name" value="P-loop_NTPase"/>
</dbReference>
<dbReference type="GO" id="GO:0005524">
    <property type="term" value="F:ATP binding"/>
    <property type="evidence" value="ECO:0007669"/>
    <property type="project" value="UniProtKB-KW"/>
</dbReference>
<keyword evidence="2" id="KW-0808">Transferase</keyword>
<gene>
    <name evidence="7" type="ordered locus">TP04_0463</name>
</gene>
<evidence type="ECO:0000256" key="1">
    <source>
        <dbReference type="ARBA" id="ARBA00011003"/>
    </source>
</evidence>
<name>Q4N105_THEPA</name>
<reference evidence="7 8" key="1">
    <citation type="journal article" date="2005" name="Science">
        <title>Genome sequence of Theileria parva, a bovine pathogen that transforms lymphocytes.</title>
        <authorList>
            <person name="Gardner M.J."/>
            <person name="Bishop R."/>
            <person name="Shah T."/>
            <person name="de Villiers E.P."/>
            <person name="Carlton J.M."/>
            <person name="Hall N."/>
            <person name="Ren Q."/>
            <person name="Paulsen I.T."/>
            <person name="Pain A."/>
            <person name="Berriman M."/>
            <person name="Wilson R.J.M."/>
            <person name="Sato S."/>
            <person name="Ralph S.A."/>
            <person name="Mann D.J."/>
            <person name="Xiong Z."/>
            <person name="Shallom S.J."/>
            <person name="Weidman J."/>
            <person name="Jiang L."/>
            <person name="Lynn J."/>
            <person name="Weaver B."/>
            <person name="Shoaibi A."/>
            <person name="Domingo A.R."/>
            <person name="Wasawo D."/>
            <person name="Crabtree J."/>
            <person name="Wortman J.R."/>
            <person name="Haas B."/>
            <person name="Angiuoli S.V."/>
            <person name="Creasy T.H."/>
            <person name="Lu C."/>
            <person name="Suh B."/>
            <person name="Silva J.C."/>
            <person name="Utterback T.R."/>
            <person name="Feldblyum T.V."/>
            <person name="Pertea M."/>
            <person name="Allen J."/>
            <person name="Nierman W.C."/>
            <person name="Taracha E.L.N."/>
            <person name="Salzberg S.L."/>
            <person name="White O.R."/>
            <person name="Fitzhugh H.A."/>
            <person name="Morzaria S."/>
            <person name="Venter J.C."/>
            <person name="Fraser C.M."/>
            <person name="Nene V."/>
        </authorList>
    </citation>
    <scope>NUCLEOTIDE SEQUENCE [LARGE SCALE GENOMIC DNA]</scope>
    <source>
        <strain evidence="7 8">Muguga</strain>
    </source>
</reference>
<dbReference type="Proteomes" id="UP000001949">
    <property type="component" value="Unassembled WGS sequence"/>
</dbReference>
<keyword evidence="3" id="KW-0547">Nucleotide-binding</keyword>
<evidence type="ECO:0000256" key="5">
    <source>
        <dbReference type="ARBA" id="ARBA00022840"/>
    </source>
</evidence>
<dbReference type="Gene3D" id="3.40.50.300">
    <property type="entry name" value="P-loop containing nucleotide triphosphate hydrolases"/>
    <property type="match status" value="1"/>
</dbReference>
<protein>
    <recommendedName>
        <fullName evidence="6">Clp1 P-loop domain-containing protein</fullName>
    </recommendedName>
</protein>
<dbReference type="VEuPathDB" id="PiroplasmaDB:TpMuguga_04g00463"/>
<keyword evidence="5" id="KW-0067">ATP-binding</keyword>
<evidence type="ECO:0000256" key="2">
    <source>
        <dbReference type="ARBA" id="ARBA00022679"/>
    </source>
</evidence>
<accession>Q4N105</accession>
<evidence type="ECO:0000256" key="4">
    <source>
        <dbReference type="ARBA" id="ARBA00022777"/>
    </source>
</evidence>
<dbReference type="GO" id="GO:0000448">
    <property type="term" value="P:cleavage in ITS2 between 5.8S rRNA and LSU-rRNA of tricistronic rRNA transcript (SSU-rRNA, 5.8S rRNA, LSU-rRNA)"/>
    <property type="evidence" value="ECO:0007669"/>
    <property type="project" value="TreeGrafter"/>
</dbReference>
<dbReference type="GO" id="GO:0005634">
    <property type="term" value="C:nucleus"/>
    <property type="evidence" value="ECO:0007669"/>
    <property type="project" value="TreeGrafter"/>
</dbReference>
<evidence type="ECO:0000313" key="8">
    <source>
        <dbReference type="Proteomes" id="UP000001949"/>
    </source>
</evidence>
<comment type="similarity">
    <text evidence="1">Belongs to the Clp1 family. NOL9/GRC3 subfamily.</text>
</comment>
<comment type="caution">
    <text evidence="7">The sequence shown here is derived from an EMBL/GenBank/DDBJ whole genome shotgun (WGS) entry which is preliminary data.</text>
</comment>
<dbReference type="Pfam" id="PF16575">
    <property type="entry name" value="CLP1_P"/>
    <property type="match status" value="1"/>
</dbReference>
<keyword evidence="4" id="KW-0418">Kinase</keyword>
<dbReference type="AlphaFoldDB" id="Q4N105"/>
<dbReference type="PANTHER" id="PTHR12755:SF3">
    <property type="entry name" value="POLYNUCLEOTIDE 5'-HYDROXYL-KINASE NOL9"/>
    <property type="match status" value="1"/>
</dbReference>
<dbReference type="EMBL" id="AAGK01000004">
    <property type="protein sequence ID" value="EAN31815.1"/>
    <property type="molecule type" value="Genomic_DNA"/>
</dbReference>
<dbReference type="OMA" id="NTFGWIS"/>
<proteinExistence type="inferred from homology"/>
<organism evidence="7 8">
    <name type="scientific">Theileria parva</name>
    <name type="common">East coast fever infection agent</name>
    <dbReference type="NCBI Taxonomy" id="5875"/>
    <lineage>
        <taxon>Eukaryota</taxon>
        <taxon>Sar</taxon>
        <taxon>Alveolata</taxon>
        <taxon>Apicomplexa</taxon>
        <taxon>Aconoidasida</taxon>
        <taxon>Piroplasmida</taxon>
        <taxon>Theileriidae</taxon>
        <taxon>Theileria</taxon>
    </lineage>
</organism>
<dbReference type="GO" id="GO:0051731">
    <property type="term" value="F:polynucleotide 5'-hydroxyl-kinase activity"/>
    <property type="evidence" value="ECO:0007669"/>
    <property type="project" value="InterPro"/>
</dbReference>
<sequence>MVHNNYQLTHTEARDRLIAFESSKLSPHSNNSNKLDLYDDECLYLLGLMAGESFLFNKSLRLKVIRGSAQVGGHIYRVMDSYRKFIVSPWDPSERLLSLCLDETHNCNSQTLEDPNSCKFCEDVLTQFHGGSCCQFVSTYNSLRASFMKGFGIEYENSLERSRKYTKYDQHIKFYKSQTGQDYDTIVMLTELSSCFGTVTVPEALDTVYPPKIISKQIFTVYEKFLGLCVSGNPVIMLHGDKSYGKSTLVAYTINYLLNFVSNVFLMDVDVGLPFLSAPGLITLTLRSQAHDFITVGRYILFKKNETSDIKVSNSPLFLTHVKKCFDLYEKSRRNVRAPLVINTFGWITGMGAQVLEAIASITKVEILVKLVNLPKDQVFVILINNVLQALEISGHEDLKERLEKLNTLDGEYLQKPTQNHKIDTYPSFTDLVQKLGGSLPWDKTNREYYVSSFQNYLHLLKSFNFCANCKLQRFYGLTLKRELVHPSDTRWLRFCSYFNSGFSEALHFPQFRHEEFFGSVETYNFKQNVKFAEKFDPPIQIELDANKYTFVTQTDIIPSDYSQLVPMISGCLVGLCEGDSNEVFRRRIFHQWRFICYAYVHYMDTNNLTLLVSFPSNKSREKVKRSNIIVLCLSYGFEPLPSRLCPLNSYPTRSTPKLEHLNSEMYPFRRNEMLHMVGAYGAGTSAPTQRANLKRLHRE</sequence>
<dbReference type="InParanoid" id="Q4N105"/>
<dbReference type="InterPro" id="IPR032319">
    <property type="entry name" value="CLP1_P"/>
</dbReference>
<dbReference type="STRING" id="5875.Q4N105"/>
<evidence type="ECO:0000259" key="6">
    <source>
        <dbReference type="Pfam" id="PF16575"/>
    </source>
</evidence>
<dbReference type="PANTHER" id="PTHR12755">
    <property type="entry name" value="CLEAVAGE/POLYADENYLATION FACTOR IA SUBUNIT CLP1P"/>
    <property type="match status" value="1"/>
</dbReference>
<dbReference type="KEGG" id="tpv:TP04_0463"/>
<evidence type="ECO:0000256" key="3">
    <source>
        <dbReference type="ARBA" id="ARBA00022741"/>
    </source>
</evidence>